<evidence type="ECO:0000313" key="3">
    <source>
        <dbReference type="RefSeq" id="XP_022291672.1"/>
    </source>
</evidence>
<protein>
    <submittedName>
        <fullName evidence="2 3">Uncharacterized protein LOC111102995</fullName>
    </submittedName>
</protein>
<dbReference type="Gene3D" id="3.30.420.40">
    <property type="match status" value="1"/>
</dbReference>
<dbReference type="GeneID" id="111102995"/>
<dbReference type="RefSeq" id="XP_022291670.1">
    <property type="nucleotide sequence ID" value="XM_022435962.1"/>
</dbReference>
<gene>
    <name evidence="2 3" type="primary">LOC111102995</name>
</gene>
<name>A0A8B8AKG2_CRAVI</name>
<evidence type="ECO:0000313" key="1">
    <source>
        <dbReference type="Proteomes" id="UP000694844"/>
    </source>
</evidence>
<organism evidence="1 2">
    <name type="scientific">Crassostrea virginica</name>
    <name type="common">Eastern oyster</name>
    <dbReference type="NCBI Taxonomy" id="6565"/>
    <lineage>
        <taxon>Eukaryota</taxon>
        <taxon>Metazoa</taxon>
        <taxon>Spiralia</taxon>
        <taxon>Lophotrochozoa</taxon>
        <taxon>Mollusca</taxon>
        <taxon>Bivalvia</taxon>
        <taxon>Autobranchia</taxon>
        <taxon>Pteriomorphia</taxon>
        <taxon>Ostreida</taxon>
        <taxon>Ostreoidea</taxon>
        <taxon>Ostreidae</taxon>
        <taxon>Crassostrea</taxon>
    </lineage>
</organism>
<dbReference type="Proteomes" id="UP000694844">
    <property type="component" value="Chromosome 7"/>
</dbReference>
<dbReference type="RefSeq" id="XP_022291672.1">
    <property type="nucleotide sequence ID" value="XM_022435964.1"/>
</dbReference>
<dbReference type="AlphaFoldDB" id="A0A8B8AKG2"/>
<evidence type="ECO:0000313" key="2">
    <source>
        <dbReference type="RefSeq" id="XP_022291670.1"/>
    </source>
</evidence>
<accession>A0A8B8AKG2</accession>
<reference evidence="2 3" key="1">
    <citation type="submission" date="2025-04" db="UniProtKB">
        <authorList>
            <consortium name="RefSeq"/>
        </authorList>
    </citation>
    <scope>IDENTIFICATION</scope>
    <source>
        <tissue evidence="2 3">Whole sample</tissue>
    </source>
</reference>
<dbReference type="KEGG" id="cvn:111102995"/>
<keyword evidence="1" id="KW-1185">Reference proteome</keyword>
<sequence length="523" mass="57710">MDLFVCGIRLGINDTAWAWSTRSIYDTKISSGFWTNLIGTAGCSMPMVVLFSLNMTLQSFGYDAEKQIQAENTKDCLVFTDFMRKIFCAGPKVVERIAAKNGMVVSSEELLLKVLKFMMATNPTEKRETLFVLTIPSTTPDLQGAEQFLKAVAKKAGAHDVLVISEATAVLHCCKLECYSSTAEHISGKLSVILECEDNYINCSIVQENVKDTMDIIHKTSSCVPSFLHIKQNLEQILLKVLGEDLLNELTNDRTEYNDFVHSIRTKVLRAGDKIPATLYLRGTITRHQYDINTALQQSGSGGIHISGNKLRLFPNVIRSILKEVGENILCLLETSLKELTIVKDQPLAIVFVGNLSRSVILQNIIKSAFPTHVLITPGDEETSVDVVKGTVMYGKNTIYKMKNEDKDLAAPNNVTPCAERHVAGSTKTAQCATGNTKTAQCATGNTKPHWIALEEITAQLAVRPRKTLQCAEGHAKQSSTSNDRLPEYVAKKVDDRVDVGILNKNTALKAKNQKRGKKCIIL</sequence>
<proteinExistence type="predicted"/>